<keyword evidence="4" id="KW-1185">Reference proteome</keyword>
<dbReference type="PROSITE" id="PS50053">
    <property type="entry name" value="UBIQUITIN_2"/>
    <property type="match status" value="1"/>
</dbReference>
<dbReference type="PANTHER" id="PTHR10621:SF35">
    <property type="entry name" value="UBIQUITIN RECEPTOR RAD23C"/>
    <property type="match status" value="1"/>
</dbReference>
<name>A0ABR2MKS9_9ASPA</name>
<dbReference type="SUPFAM" id="SSF54236">
    <property type="entry name" value="Ubiquitin-like"/>
    <property type="match status" value="1"/>
</dbReference>
<proteinExistence type="predicted"/>
<dbReference type="Proteomes" id="UP001412067">
    <property type="component" value="Unassembled WGS sequence"/>
</dbReference>
<dbReference type="InterPro" id="IPR000626">
    <property type="entry name" value="Ubiquitin-like_dom"/>
</dbReference>
<comment type="caution">
    <text evidence="3">The sequence shown here is derived from an EMBL/GenBank/DDBJ whole genome shotgun (WGS) entry which is preliminary data.</text>
</comment>
<evidence type="ECO:0000313" key="3">
    <source>
        <dbReference type="EMBL" id="KAK8964681.1"/>
    </source>
</evidence>
<organism evidence="3 4">
    <name type="scientific">Platanthera guangdongensis</name>
    <dbReference type="NCBI Taxonomy" id="2320717"/>
    <lineage>
        <taxon>Eukaryota</taxon>
        <taxon>Viridiplantae</taxon>
        <taxon>Streptophyta</taxon>
        <taxon>Embryophyta</taxon>
        <taxon>Tracheophyta</taxon>
        <taxon>Spermatophyta</taxon>
        <taxon>Magnoliopsida</taxon>
        <taxon>Liliopsida</taxon>
        <taxon>Asparagales</taxon>
        <taxon>Orchidaceae</taxon>
        <taxon>Orchidoideae</taxon>
        <taxon>Orchideae</taxon>
        <taxon>Orchidinae</taxon>
        <taxon>Platanthera</taxon>
    </lineage>
</organism>
<accession>A0ABR2MKS9</accession>
<dbReference type="Gene3D" id="3.10.20.90">
    <property type="entry name" value="Phosphatidylinositol 3-kinase Catalytic Subunit, Chain A, domain 1"/>
    <property type="match status" value="1"/>
</dbReference>
<evidence type="ECO:0000256" key="1">
    <source>
        <dbReference type="SAM" id="MobiDB-lite"/>
    </source>
</evidence>
<feature type="region of interest" description="Disordered" evidence="1">
    <location>
        <begin position="41"/>
        <end position="85"/>
    </location>
</feature>
<dbReference type="InterPro" id="IPR029071">
    <property type="entry name" value="Ubiquitin-like_domsf"/>
</dbReference>
<evidence type="ECO:0000259" key="2">
    <source>
        <dbReference type="PROSITE" id="PS50053"/>
    </source>
</evidence>
<dbReference type="Pfam" id="PF00240">
    <property type="entry name" value="ubiquitin"/>
    <property type="match status" value="1"/>
</dbReference>
<dbReference type="PANTHER" id="PTHR10621">
    <property type="entry name" value="UV EXCISION REPAIR PROTEIN RAD23"/>
    <property type="match status" value="1"/>
</dbReference>
<sequence length="249" mass="27041">MTVVFPFRSVPGVHHSVLVSVQICGCPPRRLRPPANSRLLLLLPPADSGEPPTSSEHSSRRKAPTPALLSSSPHRLAHPTPVISPVPGMFRTSDSGDLSSSKLIEISFVASVKKSTEILQGESVDHAHQQMLIHQGKVLKDETTLSQNNLAEKSFIVIMLRKVFHTLRLAEGQDVTAISLNEDNTNLLASLGVNKKEKGSEIVQVFVKVNAQKLCLKQSRATPNRATPWPADSGDLSPCLGRAAYDRLT</sequence>
<evidence type="ECO:0000313" key="4">
    <source>
        <dbReference type="Proteomes" id="UP001412067"/>
    </source>
</evidence>
<dbReference type="EMBL" id="JBBWWR010000006">
    <property type="protein sequence ID" value="KAK8964681.1"/>
    <property type="molecule type" value="Genomic_DNA"/>
</dbReference>
<gene>
    <name evidence="3" type="primary">RAD23</name>
    <name evidence="3" type="ORF">KSP40_PGU019671</name>
</gene>
<feature type="domain" description="Ubiquitin-like" evidence="2">
    <location>
        <begin position="109"/>
        <end position="162"/>
    </location>
</feature>
<protein>
    <submittedName>
        <fullName evidence="3">DNA repair protein RAD23</fullName>
    </submittedName>
</protein>
<reference evidence="3 4" key="1">
    <citation type="journal article" date="2022" name="Nat. Plants">
        <title>Genomes of leafy and leafless Platanthera orchids illuminate the evolution of mycoheterotrophy.</title>
        <authorList>
            <person name="Li M.H."/>
            <person name="Liu K.W."/>
            <person name="Li Z."/>
            <person name="Lu H.C."/>
            <person name="Ye Q.L."/>
            <person name="Zhang D."/>
            <person name="Wang J.Y."/>
            <person name="Li Y.F."/>
            <person name="Zhong Z.M."/>
            <person name="Liu X."/>
            <person name="Yu X."/>
            <person name="Liu D.K."/>
            <person name="Tu X.D."/>
            <person name="Liu B."/>
            <person name="Hao Y."/>
            <person name="Liao X.Y."/>
            <person name="Jiang Y.T."/>
            <person name="Sun W.H."/>
            <person name="Chen J."/>
            <person name="Chen Y.Q."/>
            <person name="Ai Y."/>
            <person name="Zhai J.W."/>
            <person name="Wu S.S."/>
            <person name="Zhou Z."/>
            <person name="Hsiao Y.Y."/>
            <person name="Wu W.L."/>
            <person name="Chen Y.Y."/>
            <person name="Lin Y.F."/>
            <person name="Hsu J.L."/>
            <person name="Li C.Y."/>
            <person name="Wang Z.W."/>
            <person name="Zhao X."/>
            <person name="Zhong W.Y."/>
            <person name="Ma X.K."/>
            <person name="Ma L."/>
            <person name="Huang J."/>
            <person name="Chen G.Z."/>
            <person name="Huang M.Z."/>
            <person name="Huang L."/>
            <person name="Peng D.H."/>
            <person name="Luo Y.B."/>
            <person name="Zou S.Q."/>
            <person name="Chen S.P."/>
            <person name="Lan S."/>
            <person name="Tsai W.C."/>
            <person name="Van de Peer Y."/>
            <person name="Liu Z.J."/>
        </authorList>
    </citation>
    <scope>NUCLEOTIDE SEQUENCE [LARGE SCALE GENOMIC DNA]</scope>
    <source>
        <strain evidence="3">Lor288</strain>
    </source>
</reference>